<dbReference type="InterPro" id="IPR013342">
    <property type="entry name" value="Mandelate_racemase_C"/>
</dbReference>
<protein>
    <submittedName>
        <fullName evidence="5">Enolase C-terminal domain-like protein</fullName>
    </submittedName>
</protein>
<organism evidence="5 6">
    <name type="scientific">Patulibacter brassicae</name>
    <dbReference type="NCBI Taxonomy" id="1705717"/>
    <lineage>
        <taxon>Bacteria</taxon>
        <taxon>Bacillati</taxon>
        <taxon>Actinomycetota</taxon>
        <taxon>Thermoleophilia</taxon>
        <taxon>Solirubrobacterales</taxon>
        <taxon>Patulibacteraceae</taxon>
        <taxon>Patulibacter</taxon>
    </lineage>
</organism>
<dbReference type="Proteomes" id="UP001277761">
    <property type="component" value="Unassembled WGS sequence"/>
</dbReference>
<dbReference type="Pfam" id="PF02746">
    <property type="entry name" value="MR_MLE_N"/>
    <property type="match status" value="1"/>
</dbReference>
<dbReference type="SFLD" id="SFLDS00001">
    <property type="entry name" value="Enolase"/>
    <property type="match status" value="1"/>
</dbReference>
<evidence type="ECO:0000313" key="5">
    <source>
        <dbReference type="EMBL" id="MDX8150318.1"/>
    </source>
</evidence>
<dbReference type="SMART" id="SM00922">
    <property type="entry name" value="MR_MLE"/>
    <property type="match status" value="1"/>
</dbReference>
<keyword evidence="3" id="KW-0413">Isomerase</keyword>
<dbReference type="SFLD" id="SFLDG00180">
    <property type="entry name" value="muconate_cycloisomerase"/>
    <property type="match status" value="1"/>
</dbReference>
<accession>A0ABU4VHD5</accession>
<dbReference type="SUPFAM" id="SSF54826">
    <property type="entry name" value="Enolase N-terminal domain-like"/>
    <property type="match status" value="1"/>
</dbReference>
<dbReference type="SUPFAM" id="SSF51604">
    <property type="entry name" value="Enolase C-terminal domain-like"/>
    <property type="match status" value="1"/>
</dbReference>
<dbReference type="InterPro" id="IPR036849">
    <property type="entry name" value="Enolase-like_C_sf"/>
</dbReference>
<dbReference type="InterPro" id="IPR013341">
    <property type="entry name" value="Mandelate_racemase_N_dom"/>
</dbReference>
<dbReference type="InterPro" id="IPR029065">
    <property type="entry name" value="Enolase_C-like"/>
</dbReference>
<dbReference type="Gene3D" id="3.30.390.10">
    <property type="entry name" value="Enolase-like, N-terminal domain"/>
    <property type="match status" value="1"/>
</dbReference>
<evidence type="ECO:0000256" key="3">
    <source>
        <dbReference type="ARBA" id="ARBA00023235"/>
    </source>
</evidence>
<sequence>MELRVQEVGIRLAQPMRAAWGEVSERRMLLVELEDGEGLVGRGEAAPLEPYDGVSLARCREALEACRRALRDVRDGSGAAALEACRAVTDLPHALAAIDLALWDRASFREDRSVASMLAEDPANWVPVNAMIGAVDPDEAADRAGEAADAGFETVKLKVGLEDDEARLRAVRDAVGPDVALRLDANGAWSTGEALSAIATLSPYGVELVEEPVHGIEDLRTIRDRLPVRVAMDETADEPGAIASGAADAVVLKVGRSGGIGGLLARATLARSTRADVLLASTWDGPLGVAAAVHAAAALRLRDACGLATLSMFEPAALDAVGIGDTSLGDLAVRLIAKDGTISVPRTPGLV</sequence>
<dbReference type="PROSITE" id="PS00909">
    <property type="entry name" value="MR_MLE_2"/>
    <property type="match status" value="1"/>
</dbReference>
<dbReference type="InterPro" id="IPR029017">
    <property type="entry name" value="Enolase-like_N"/>
</dbReference>
<keyword evidence="2" id="KW-0479">Metal-binding</keyword>
<dbReference type="Gene3D" id="3.20.20.120">
    <property type="entry name" value="Enolase-like C-terminal domain"/>
    <property type="match status" value="1"/>
</dbReference>
<evidence type="ECO:0000256" key="2">
    <source>
        <dbReference type="ARBA" id="ARBA00022723"/>
    </source>
</evidence>
<dbReference type="PANTHER" id="PTHR48073:SF2">
    <property type="entry name" value="O-SUCCINYLBENZOATE SYNTHASE"/>
    <property type="match status" value="1"/>
</dbReference>
<evidence type="ECO:0000259" key="4">
    <source>
        <dbReference type="SMART" id="SM00922"/>
    </source>
</evidence>
<dbReference type="RefSeq" id="WP_319952469.1">
    <property type="nucleotide sequence ID" value="NZ_JAXAVX010000001.1"/>
</dbReference>
<feature type="domain" description="Mandelate racemase/muconate lactonizing enzyme C-terminal" evidence="4">
    <location>
        <begin position="137"/>
        <end position="229"/>
    </location>
</feature>
<proteinExistence type="inferred from homology"/>
<dbReference type="EMBL" id="JAXAVX010000001">
    <property type="protein sequence ID" value="MDX8150318.1"/>
    <property type="molecule type" value="Genomic_DNA"/>
</dbReference>
<dbReference type="SFLD" id="SFLDF00009">
    <property type="entry name" value="o-succinylbenzoate_synthase"/>
    <property type="match status" value="1"/>
</dbReference>
<evidence type="ECO:0000256" key="1">
    <source>
        <dbReference type="ARBA" id="ARBA00008031"/>
    </source>
</evidence>
<dbReference type="InterPro" id="IPR018110">
    <property type="entry name" value="Mandel_Rmase/mucon_lact_enz_CS"/>
</dbReference>
<comment type="caution">
    <text evidence="5">The sequence shown here is derived from an EMBL/GenBank/DDBJ whole genome shotgun (WGS) entry which is preliminary data.</text>
</comment>
<reference evidence="5 6" key="1">
    <citation type="submission" date="2023-11" db="EMBL/GenBank/DDBJ databases">
        <authorList>
            <person name="Xu M."/>
            <person name="Jiang T."/>
        </authorList>
    </citation>
    <scope>NUCLEOTIDE SEQUENCE [LARGE SCALE GENOMIC DNA]</scope>
    <source>
        <strain evidence="5 6">SD</strain>
    </source>
</reference>
<gene>
    <name evidence="5" type="ORF">SK069_01820</name>
</gene>
<name>A0ABU4VHD5_9ACTN</name>
<dbReference type="Pfam" id="PF13378">
    <property type="entry name" value="MR_MLE_C"/>
    <property type="match status" value="1"/>
</dbReference>
<dbReference type="PANTHER" id="PTHR48073">
    <property type="entry name" value="O-SUCCINYLBENZOATE SYNTHASE-RELATED"/>
    <property type="match status" value="1"/>
</dbReference>
<evidence type="ECO:0000313" key="6">
    <source>
        <dbReference type="Proteomes" id="UP001277761"/>
    </source>
</evidence>
<keyword evidence="6" id="KW-1185">Reference proteome</keyword>
<comment type="similarity">
    <text evidence="1">Belongs to the mandelate racemase/muconate lactonizing enzyme family.</text>
</comment>